<keyword evidence="3" id="KW-1185">Reference proteome</keyword>
<evidence type="ECO:0000313" key="2">
    <source>
        <dbReference type="EMBL" id="CAD7695343.1"/>
    </source>
</evidence>
<dbReference type="Proteomes" id="UP000708148">
    <property type="component" value="Unassembled WGS sequence"/>
</dbReference>
<name>A0A8S1IKN3_9CHLO</name>
<dbReference type="EMBL" id="CAJHUC010000332">
    <property type="protein sequence ID" value="CAD7695343.1"/>
    <property type="molecule type" value="Genomic_DNA"/>
</dbReference>
<dbReference type="AlphaFoldDB" id="A0A8S1IKN3"/>
<feature type="region of interest" description="Disordered" evidence="1">
    <location>
        <begin position="145"/>
        <end position="164"/>
    </location>
</feature>
<evidence type="ECO:0000313" key="3">
    <source>
        <dbReference type="Proteomes" id="UP000708148"/>
    </source>
</evidence>
<accession>A0A8S1IKN3</accession>
<proteinExistence type="predicted"/>
<protein>
    <submittedName>
        <fullName evidence="2">Uncharacterized protein</fullName>
    </submittedName>
</protein>
<dbReference type="OrthoDB" id="548460at2759"/>
<organism evidence="2 3">
    <name type="scientific">Ostreobium quekettii</name>
    <dbReference type="NCBI Taxonomy" id="121088"/>
    <lineage>
        <taxon>Eukaryota</taxon>
        <taxon>Viridiplantae</taxon>
        <taxon>Chlorophyta</taxon>
        <taxon>core chlorophytes</taxon>
        <taxon>Ulvophyceae</taxon>
        <taxon>TCBD clade</taxon>
        <taxon>Bryopsidales</taxon>
        <taxon>Ostreobineae</taxon>
        <taxon>Ostreobiaceae</taxon>
        <taxon>Ostreobium</taxon>
    </lineage>
</organism>
<sequence length="361" mass="41084">MDPVATSLANGLPRPQCRVLGAYLRHSNRRYLLRCGTAGQHATERRPALSHRPGRRMAPHRREIVSPGPSWLIFGKPLGLVHSAGGGLRRRKRCVRSQMGPDEGVASSVAKAQSEAERIYREQWPVMGVDNEADCPEAFLNEEPMGQRGEPKMLPEESGGAPGQRYRSFQMKSCEFLVAESDDGLLQLCDTYMWDPATEKYSRPDMEGTIPDEYRQYRVLEWQLYDFGDVMKEEDPDHKTLSVYLVRELSLQPYAVDMFDVYKLDGEAGKLVKEVVKDKAGPDATDPVLRIRPEGLTVEDNDKMPTHDQIIITEGLLEMLKEHSSLLEDENVMDERWQQDTEEEEEFDMDEFPDVPEVDLA</sequence>
<gene>
    <name evidence="2" type="ORF">OSTQU699_LOCUS704</name>
</gene>
<reference evidence="2" key="1">
    <citation type="submission" date="2020-12" db="EMBL/GenBank/DDBJ databases">
        <authorList>
            <person name="Iha C."/>
        </authorList>
    </citation>
    <scope>NUCLEOTIDE SEQUENCE</scope>
</reference>
<feature type="compositionally biased region" description="Acidic residues" evidence="1">
    <location>
        <begin position="340"/>
        <end position="361"/>
    </location>
</feature>
<feature type="region of interest" description="Disordered" evidence="1">
    <location>
        <begin position="329"/>
        <end position="361"/>
    </location>
</feature>
<comment type="caution">
    <text evidence="2">The sequence shown here is derived from an EMBL/GenBank/DDBJ whole genome shotgun (WGS) entry which is preliminary data.</text>
</comment>
<evidence type="ECO:0000256" key="1">
    <source>
        <dbReference type="SAM" id="MobiDB-lite"/>
    </source>
</evidence>